<gene>
    <name evidence="3" type="ordered locus">STH3094</name>
</gene>
<evidence type="ECO:0000256" key="2">
    <source>
        <dbReference type="ARBA" id="ARBA00023150"/>
    </source>
</evidence>
<reference evidence="3 4" key="1">
    <citation type="journal article" date="2004" name="Nucleic Acids Res.">
        <title>Genome sequence of Symbiobacterium thermophilum, an uncultivable bacterium that depends on microbial commensalism.</title>
        <authorList>
            <person name="Ueda K."/>
            <person name="Yamashita A."/>
            <person name="Ishikawa J."/>
            <person name="Shimada M."/>
            <person name="Watsuji T."/>
            <person name="Morimura K."/>
            <person name="Ikeda H."/>
            <person name="Hattori M."/>
            <person name="Beppu T."/>
        </authorList>
    </citation>
    <scope>NUCLEOTIDE SEQUENCE [LARGE SCALE GENOMIC DNA]</scope>
    <source>
        <strain evidence="4">T / IAM 14863</strain>
    </source>
</reference>
<dbReference type="STRING" id="292459.STH3094"/>
<dbReference type="eggNOG" id="COG1526">
    <property type="taxonomic scope" value="Bacteria"/>
</dbReference>
<dbReference type="PANTHER" id="PTHR30592:SF1">
    <property type="entry name" value="SULFUR CARRIER PROTEIN FDHD"/>
    <property type="match status" value="1"/>
</dbReference>
<dbReference type="GO" id="GO:0006777">
    <property type="term" value="P:Mo-molybdopterin cofactor biosynthetic process"/>
    <property type="evidence" value="ECO:0007669"/>
    <property type="project" value="UniProtKB-KW"/>
</dbReference>
<organism evidence="3 4">
    <name type="scientific">Symbiobacterium thermophilum (strain DSM 24528 / JCM 14929 / IAM 14863 / T)</name>
    <dbReference type="NCBI Taxonomy" id="292459"/>
    <lineage>
        <taxon>Bacteria</taxon>
        <taxon>Bacillati</taxon>
        <taxon>Bacillota</taxon>
        <taxon>Clostridia</taxon>
        <taxon>Eubacteriales</taxon>
        <taxon>Symbiobacteriaceae</taxon>
        <taxon>Symbiobacterium</taxon>
    </lineage>
</organism>
<dbReference type="EMBL" id="AP006840">
    <property type="protein sequence ID" value="BAD42076.1"/>
    <property type="molecule type" value="Genomic_DNA"/>
</dbReference>
<protein>
    <submittedName>
        <fullName evidence="3">Formate dehydrogenase associated protein</fullName>
    </submittedName>
</protein>
<sequence>MQPPHPMPCERQTALVVNGTELLRIQTTPVDLGDWALGFLYSEAIIDGPADLLAVRVDADTCVVEAAVAPSRALHAVRAAGRYRRPDPGQGVAFDAGAHAGELRPVTHGLVVSREQVAGWMRQLQAAAPLYAATGGMHAAAVVHVPTDTLLVREDIGRHNAADKAIGAWLRSGWPPEETVLLATGRISYEMCRKAARAGIGVAASLSAATDQAIDLAEALAIDLAGYAKSPDRLVIYTAGGRIR</sequence>
<evidence type="ECO:0000313" key="3">
    <source>
        <dbReference type="EMBL" id="BAD42076.1"/>
    </source>
</evidence>
<proteinExistence type="predicted"/>
<dbReference type="SUPFAM" id="SSF53927">
    <property type="entry name" value="Cytidine deaminase-like"/>
    <property type="match status" value="1"/>
</dbReference>
<dbReference type="RefSeq" id="WP_011197209.1">
    <property type="nucleotide sequence ID" value="NC_006177.1"/>
</dbReference>
<keyword evidence="2" id="KW-0501">Molybdenum cofactor biosynthesis</keyword>
<evidence type="ECO:0000313" key="4">
    <source>
        <dbReference type="Proteomes" id="UP000000417"/>
    </source>
</evidence>
<dbReference type="InterPro" id="IPR003786">
    <property type="entry name" value="FdhD"/>
</dbReference>
<evidence type="ECO:0000256" key="1">
    <source>
        <dbReference type="ARBA" id="ARBA00022490"/>
    </source>
</evidence>
<dbReference type="PANTHER" id="PTHR30592">
    <property type="entry name" value="FORMATE DEHYDROGENASE"/>
    <property type="match status" value="1"/>
</dbReference>
<accession>Q67JS4</accession>
<dbReference type="Gene3D" id="3.10.20.10">
    <property type="match status" value="1"/>
</dbReference>
<dbReference type="NCBIfam" id="TIGR00129">
    <property type="entry name" value="fdhD_narQ"/>
    <property type="match status" value="1"/>
</dbReference>
<dbReference type="HOGENOM" id="CLU_056887_2_0_9"/>
<dbReference type="Proteomes" id="UP000000417">
    <property type="component" value="Chromosome"/>
</dbReference>
<dbReference type="Gene3D" id="3.40.140.10">
    <property type="entry name" value="Cytidine Deaminase, domain 2"/>
    <property type="match status" value="1"/>
</dbReference>
<name>Q67JS4_SYMTH</name>
<dbReference type="InterPro" id="IPR016193">
    <property type="entry name" value="Cytidine_deaminase-like"/>
</dbReference>
<dbReference type="PIRSF" id="PIRSF015626">
    <property type="entry name" value="FdhD"/>
    <property type="match status" value="1"/>
</dbReference>
<keyword evidence="1" id="KW-0963">Cytoplasm</keyword>
<keyword evidence="4" id="KW-1185">Reference proteome</keyword>
<dbReference type="KEGG" id="sth:STH3094"/>
<dbReference type="GO" id="GO:0016783">
    <property type="term" value="F:sulfurtransferase activity"/>
    <property type="evidence" value="ECO:0007669"/>
    <property type="project" value="InterPro"/>
</dbReference>
<dbReference type="Pfam" id="PF02634">
    <property type="entry name" value="FdhD-NarQ"/>
    <property type="match status" value="1"/>
</dbReference>
<dbReference type="AlphaFoldDB" id="Q67JS4"/>